<proteinExistence type="predicted"/>
<dbReference type="Gene3D" id="3.40.50.880">
    <property type="match status" value="1"/>
</dbReference>
<dbReference type="SUPFAM" id="SSF52317">
    <property type="entry name" value="Class I glutamine amidotransferase-like"/>
    <property type="match status" value="1"/>
</dbReference>
<dbReference type="GO" id="GO:0005829">
    <property type="term" value="C:cytosol"/>
    <property type="evidence" value="ECO:0007669"/>
    <property type="project" value="TreeGrafter"/>
</dbReference>
<reference evidence="1" key="1">
    <citation type="submission" date="2022-10" db="EMBL/GenBank/DDBJ databases">
        <title>The WGS of Solirubrobacter phytolaccae KCTC 29190.</title>
        <authorList>
            <person name="Jiang Z."/>
        </authorList>
    </citation>
    <scope>NUCLEOTIDE SEQUENCE</scope>
    <source>
        <strain evidence="1">KCTC 29190</strain>
    </source>
</reference>
<dbReference type="InterPro" id="IPR029062">
    <property type="entry name" value="Class_I_gatase-like"/>
</dbReference>
<dbReference type="EMBL" id="JAPDDP010000063">
    <property type="protein sequence ID" value="MDA0183902.1"/>
    <property type="molecule type" value="Genomic_DNA"/>
</dbReference>
<dbReference type="PANTHER" id="PTHR43235:SF1">
    <property type="entry name" value="GLUTAMINE AMIDOTRANSFERASE PB2B2.05-RELATED"/>
    <property type="match status" value="1"/>
</dbReference>
<name>A0A9X3SI62_9ACTN</name>
<accession>A0A9X3SI62</accession>
<dbReference type="CDD" id="cd01745">
    <property type="entry name" value="GATase1_2"/>
    <property type="match status" value="1"/>
</dbReference>
<dbReference type="PROSITE" id="PS51273">
    <property type="entry name" value="GATASE_TYPE_1"/>
    <property type="match status" value="1"/>
</dbReference>
<sequence>MTRPVIGVCAAVERARWSVWDDEAVLLPRSYVTAVQRAGGLAILLPPDEHLDGVLELVDGLILAGGADYGERPDRDAFEIALALEALDRDVPLLGVCRGMQLMNLARGGTLIDHLPDVLGHEDHRAVPGAFGDHHVRLTPGSLAARAVGAVSHPTKSHHHQGVDAIGEGLDVTGWATVDDLVEAIEEPSRRFALGVQWHPEAAGAEEIAALVEAARA</sequence>
<dbReference type="InterPro" id="IPR011697">
    <property type="entry name" value="Peptidase_C26"/>
</dbReference>
<comment type="caution">
    <text evidence="1">The sequence shown here is derived from an EMBL/GenBank/DDBJ whole genome shotgun (WGS) entry which is preliminary data.</text>
</comment>
<dbReference type="Pfam" id="PF07722">
    <property type="entry name" value="Peptidase_C26"/>
    <property type="match status" value="1"/>
</dbReference>
<dbReference type="GO" id="GO:0033969">
    <property type="term" value="F:gamma-glutamyl-gamma-aminobutyrate hydrolase activity"/>
    <property type="evidence" value="ECO:0007669"/>
    <property type="project" value="TreeGrafter"/>
</dbReference>
<dbReference type="PANTHER" id="PTHR43235">
    <property type="entry name" value="GLUTAMINE AMIDOTRANSFERASE PB2B2.05-RELATED"/>
    <property type="match status" value="1"/>
</dbReference>
<gene>
    <name evidence="1" type="ORF">OJ997_26585</name>
</gene>
<dbReference type="Proteomes" id="UP001147653">
    <property type="component" value="Unassembled WGS sequence"/>
</dbReference>
<evidence type="ECO:0000313" key="2">
    <source>
        <dbReference type="Proteomes" id="UP001147653"/>
    </source>
</evidence>
<keyword evidence="1" id="KW-0378">Hydrolase</keyword>
<dbReference type="GO" id="GO:0006598">
    <property type="term" value="P:polyamine catabolic process"/>
    <property type="evidence" value="ECO:0007669"/>
    <property type="project" value="TreeGrafter"/>
</dbReference>
<evidence type="ECO:0000313" key="1">
    <source>
        <dbReference type="EMBL" id="MDA0183902.1"/>
    </source>
</evidence>
<dbReference type="RefSeq" id="WP_270028316.1">
    <property type="nucleotide sequence ID" value="NZ_JAPDDP010000063.1"/>
</dbReference>
<protein>
    <submittedName>
        <fullName evidence="1">Gamma-glutamyl-gamma-aminobutyrate hydrolase family protein</fullName>
    </submittedName>
</protein>
<dbReference type="InterPro" id="IPR044668">
    <property type="entry name" value="PuuD-like"/>
</dbReference>
<keyword evidence="2" id="KW-1185">Reference proteome</keyword>
<organism evidence="1 2">
    <name type="scientific">Solirubrobacter phytolaccae</name>
    <dbReference type="NCBI Taxonomy" id="1404360"/>
    <lineage>
        <taxon>Bacteria</taxon>
        <taxon>Bacillati</taxon>
        <taxon>Actinomycetota</taxon>
        <taxon>Thermoleophilia</taxon>
        <taxon>Solirubrobacterales</taxon>
        <taxon>Solirubrobacteraceae</taxon>
        <taxon>Solirubrobacter</taxon>
    </lineage>
</organism>
<dbReference type="AlphaFoldDB" id="A0A9X3SI62"/>